<evidence type="ECO:0000259" key="2">
    <source>
        <dbReference type="Pfam" id="PF06747"/>
    </source>
</evidence>
<gene>
    <name evidence="3" type="ORF">GAYE_SCF7681MG7003</name>
</gene>
<dbReference type="GO" id="GO:0005758">
    <property type="term" value="C:mitochondrial intermembrane space"/>
    <property type="evidence" value="ECO:0007669"/>
    <property type="project" value="InterPro"/>
</dbReference>
<dbReference type="Pfam" id="PF06747">
    <property type="entry name" value="CHCH"/>
    <property type="match status" value="1"/>
</dbReference>
<dbReference type="EMBL" id="JANCYU010000075">
    <property type="protein sequence ID" value="KAK4529053.1"/>
    <property type="molecule type" value="Genomic_DNA"/>
</dbReference>
<proteinExistence type="predicted"/>
<dbReference type="Gene3D" id="1.10.287.2900">
    <property type="match status" value="1"/>
</dbReference>
<name>A0AAV9INJ5_9RHOD</name>
<dbReference type="SUPFAM" id="SSF47072">
    <property type="entry name" value="Cysteine alpha-hairpin motif"/>
    <property type="match status" value="1"/>
</dbReference>
<sequence>MSSQRNVPSAAQDEPDVEDMIDSSICAEFYRKLEDCLADNDRKWSACQEQVKALKDCYQRATSTAFPTSTEK</sequence>
<organism evidence="3 4">
    <name type="scientific">Galdieria yellowstonensis</name>
    <dbReference type="NCBI Taxonomy" id="3028027"/>
    <lineage>
        <taxon>Eukaryota</taxon>
        <taxon>Rhodophyta</taxon>
        <taxon>Bangiophyceae</taxon>
        <taxon>Galdieriales</taxon>
        <taxon>Galdieriaceae</taxon>
        <taxon>Galdieria</taxon>
    </lineage>
</organism>
<dbReference type="InterPro" id="IPR010625">
    <property type="entry name" value="CHCH"/>
</dbReference>
<evidence type="ECO:0000313" key="3">
    <source>
        <dbReference type="EMBL" id="KAK4529053.1"/>
    </source>
</evidence>
<dbReference type="Proteomes" id="UP001300502">
    <property type="component" value="Unassembled WGS sequence"/>
</dbReference>
<protein>
    <recommendedName>
        <fullName evidence="2">CHCH domain-containing protein</fullName>
    </recommendedName>
</protein>
<keyword evidence="4" id="KW-1185">Reference proteome</keyword>
<reference evidence="3 4" key="1">
    <citation type="submission" date="2022-07" db="EMBL/GenBank/DDBJ databases">
        <title>Genome-wide signatures of adaptation to extreme environments.</title>
        <authorList>
            <person name="Cho C.H."/>
            <person name="Yoon H.S."/>
        </authorList>
    </citation>
    <scope>NUCLEOTIDE SEQUENCE [LARGE SCALE GENOMIC DNA]</scope>
    <source>
        <strain evidence="3 4">108.79 E11</strain>
    </source>
</reference>
<feature type="domain" description="CHCH" evidence="2">
    <location>
        <begin position="26"/>
        <end position="60"/>
    </location>
</feature>
<comment type="caution">
    <text evidence="3">The sequence shown here is derived from an EMBL/GenBank/DDBJ whole genome shotgun (WGS) entry which is preliminary data.</text>
</comment>
<dbReference type="AlphaFoldDB" id="A0AAV9INJ5"/>
<dbReference type="PANTHER" id="PTHR13639">
    <property type="entry name" value="CYTOCHROME C OXIDASE ASSEMBLY FACTOR 4 HOMOLOG, MITOCHONDRIAL"/>
    <property type="match status" value="1"/>
</dbReference>
<evidence type="ECO:0000256" key="1">
    <source>
        <dbReference type="ARBA" id="ARBA00023157"/>
    </source>
</evidence>
<dbReference type="InterPro" id="IPR009069">
    <property type="entry name" value="Cys_alpha_HP_mot_SF"/>
</dbReference>
<keyword evidence="1" id="KW-1015">Disulfide bond</keyword>
<dbReference type="InterPro" id="IPR039870">
    <property type="entry name" value="Coa4-like"/>
</dbReference>
<dbReference type="PANTHER" id="PTHR13639:SF2">
    <property type="entry name" value="CYTOCHROME C OXIDASE ASSEMBLY FACTOR 4 HOMOLOG, MITOCHONDRIAL"/>
    <property type="match status" value="1"/>
</dbReference>
<accession>A0AAV9INJ5</accession>
<dbReference type="GO" id="GO:0033617">
    <property type="term" value="P:mitochondrial respiratory chain complex IV assembly"/>
    <property type="evidence" value="ECO:0007669"/>
    <property type="project" value="InterPro"/>
</dbReference>
<evidence type="ECO:0000313" key="4">
    <source>
        <dbReference type="Proteomes" id="UP001300502"/>
    </source>
</evidence>